<organism evidence="1 2">
    <name type="scientific">Hamadaea flava</name>
    <dbReference type="NCBI Taxonomy" id="1742688"/>
    <lineage>
        <taxon>Bacteria</taxon>
        <taxon>Bacillati</taxon>
        <taxon>Actinomycetota</taxon>
        <taxon>Actinomycetes</taxon>
        <taxon>Micromonosporales</taxon>
        <taxon>Micromonosporaceae</taxon>
        <taxon>Hamadaea</taxon>
    </lineage>
</organism>
<evidence type="ECO:0000313" key="1">
    <source>
        <dbReference type="EMBL" id="MFC4129754.1"/>
    </source>
</evidence>
<accession>A0ABV8LG71</accession>
<dbReference type="Gene3D" id="3.10.20.30">
    <property type="match status" value="1"/>
</dbReference>
<dbReference type="InterPro" id="IPR010035">
    <property type="entry name" value="Thi_S"/>
</dbReference>
<dbReference type="CDD" id="cd00565">
    <property type="entry name" value="Ubl_ThiS"/>
    <property type="match status" value="1"/>
</dbReference>
<dbReference type="Pfam" id="PF02597">
    <property type="entry name" value="ThiS"/>
    <property type="match status" value="1"/>
</dbReference>
<evidence type="ECO:0000313" key="2">
    <source>
        <dbReference type="Proteomes" id="UP001595816"/>
    </source>
</evidence>
<proteinExistence type="predicted"/>
<name>A0ABV8LG71_9ACTN</name>
<dbReference type="SUPFAM" id="SSF54285">
    <property type="entry name" value="MoaD/ThiS"/>
    <property type="match status" value="1"/>
</dbReference>
<dbReference type="InterPro" id="IPR003749">
    <property type="entry name" value="ThiS/MoaD-like"/>
</dbReference>
<keyword evidence="2" id="KW-1185">Reference proteome</keyword>
<dbReference type="InterPro" id="IPR012675">
    <property type="entry name" value="Beta-grasp_dom_sf"/>
</dbReference>
<dbReference type="NCBIfam" id="TIGR01683">
    <property type="entry name" value="thiS"/>
    <property type="match status" value="1"/>
</dbReference>
<dbReference type="PANTHER" id="PTHR34472">
    <property type="entry name" value="SULFUR CARRIER PROTEIN THIS"/>
    <property type="match status" value="1"/>
</dbReference>
<comment type="caution">
    <text evidence="1">The sequence shown here is derived from an EMBL/GenBank/DDBJ whole genome shotgun (WGS) entry which is preliminary data.</text>
</comment>
<protein>
    <submittedName>
        <fullName evidence="1">Sulfur carrier protein ThiS</fullName>
    </submittedName>
</protein>
<dbReference type="InterPro" id="IPR016155">
    <property type="entry name" value="Mopterin_synth/thiamin_S_b"/>
</dbReference>
<dbReference type="RefSeq" id="WP_253759977.1">
    <property type="nucleotide sequence ID" value="NZ_JAMZDZ010000001.1"/>
</dbReference>
<dbReference type="Proteomes" id="UP001595816">
    <property type="component" value="Unassembled WGS sequence"/>
</dbReference>
<gene>
    <name evidence="1" type="primary">thiS</name>
    <name evidence="1" type="ORF">ACFOZ4_03970</name>
</gene>
<reference evidence="2" key="1">
    <citation type="journal article" date="2019" name="Int. J. Syst. Evol. Microbiol.">
        <title>The Global Catalogue of Microorganisms (GCM) 10K type strain sequencing project: providing services to taxonomists for standard genome sequencing and annotation.</title>
        <authorList>
            <consortium name="The Broad Institute Genomics Platform"/>
            <consortium name="The Broad Institute Genome Sequencing Center for Infectious Disease"/>
            <person name="Wu L."/>
            <person name="Ma J."/>
        </authorList>
    </citation>
    <scope>NUCLEOTIDE SEQUENCE [LARGE SCALE GENOMIC DNA]</scope>
    <source>
        <strain evidence="2">CGMCC 4.7289</strain>
    </source>
</reference>
<sequence>MITVNGTERELPGSVAELVAVVTPEQRGVAVAVNGEVVPRGEWAAYPLADGDSMEILSAAQGG</sequence>
<dbReference type="EMBL" id="JBHSAY010000003">
    <property type="protein sequence ID" value="MFC4129754.1"/>
    <property type="molecule type" value="Genomic_DNA"/>
</dbReference>
<dbReference type="PANTHER" id="PTHR34472:SF1">
    <property type="entry name" value="SULFUR CARRIER PROTEIN THIS"/>
    <property type="match status" value="1"/>
</dbReference>